<dbReference type="Pfam" id="PF14065">
    <property type="entry name" value="Pvc16_N"/>
    <property type="match status" value="1"/>
</dbReference>
<sequence length="195" mass="22386">MIAETFKFLSEELNGYLSQKLGVTTDQRLVLGNIGKVSDNDTSGTNTLTGKAILSLINVEEDRITKQQDNYLKSDTQVTYKNPPLYLNLYVLFAINRTDYSDSLKWLAYIIQFFQQQHVFTPASNPNLDGRIQKLIVDLYNLNFEQINQLWSVIGGKYLPSVVYKIRQVVIDENAIEYESGFIQEIDISIPQNYK</sequence>
<evidence type="ECO:0000313" key="3">
    <source>
        <dbReference type="Proteomes" id="UP000198711"/>
    </source>
</evidence>
<protein>
    <recommendedName>
        <fullName evidence="1">Pvc16 N-terminal domain-containing protein</fullName>
    </recommendedName>
</protein>
<evidence type="ECO:0000259" key="1">
    <source>
        <dbReference type="Pfam" id="PF14065"/>
    </source>
</evidence>
<feature type="domain" description="Pvc16 N-terminal" evidence="1">
    <location>
        <begin position="9"/>
        <end position="183"/>
    </location>
</feature>
<organism evidence="2 3">
    <name type="scientific">Hydrobacter penzbergensis</name>
    <dbReference type="NCBI Taxonomy" id="1235997"/>
    <lineage>
        <taxon>Bacteria</taxon>
        <taxon>Pseudomonadati</taxon>
        <taxon>Bacteroidota</taxon>
        <taxon>Chitinophagia</taxon>
        <taxon>Chitinophagales</taxon>
        <taxon>Chitinophagaceae</taxon>
        <taxon>Hydrobacter</taxon>
    </lineage>
</organism>
<dbReference type="Proteomes" id="UP000198711">
    <property type="component" value="Unassembled WGS sequence"/>
</dbReference>
<gene>
    <name evidence="2" type="ORF">SAMN05444410_11853</name>
</gene>
<dbReference type="RefSeq" id="WP_092726503.1">
    <property type="nucleotide sequence ID" value="NZ_FNNO01000018.1"/>
</dbReference>
<comment type="caution">
    <text evidence="2">The sequence shown here is derived from an EMBL/GenBank/DDBJ whole genome shotgun (WGS) entry which is preliminary data.</text>
</comment>
<reference evidence="2 3" key="1">
    <citation type="submission" date="2016-10" db="EMBL/GenBank/DDBJ databases">
        <authorList>
            <person name="Varghese N."/>
            <person name="Submissions S."/>
        </authorList>
    </citation>
    <scope>NUCLEOTIDE SEQUENCE [LARGE SCALE GENOMIC DNA]</scope>
    <source>
        <strain evidence="2 3">DSM 25353</strain>
    </source>
</reference>
<dbReference type="EMBL" id="FNNO01000018">
    <property type="protein sequence ID" value="SDX51584.1"/>
    <property type="molecule type" value="Genomic_DNA"/>
</dbReference>
<proteinExistence type="predicted"/>
<accession>A0A8X8LF50</accession>
<dbReference type="InterPro" id="IPR025351">
    <property type="entry name" value="Pvc16_N"/>
</dbReference>
<name>A0A8X8LF50_9BACT</name>
<dbReference type="AlphaFoldDB" id="A0A8X8LF50"/>
<keyword evidence="3" id="KW-1185">Reference proteome</keyword>
<evidence type="ECO:0000313" key="2">
    <source>
        <dbReference type="EMBL" id="SDX51584.1"/>
    </source>
</evidence>